<accession>A0A4R7ZK80</accession>
<evidence type="ECO:0000313" key="2">
    <source>
        <dbReference type="EMBL" id="TDW15500.1"/>
    </source>
</evidence>
<name>A0A4R7ZK80_9ACTN</name>
<sequence>MSSAREVVLDLVQRFGSGDIDGIGALLADEFVSHNPRVTHRDSASGRQLFLEYLKGPVGDELMNGTVVPARLIADADHVAVHTHLTTRDGQDLAIVDIFRVVHGLVVEHWDVVQQVPERLSNPHGMF</sequence>
<evidence type="ECO:0000259" key="1">
    <source>
        <dbReference type="Pfam" id="PF12680"/>
    </source>
</evidence>
<dbReference type="Gene3D" id="3.10.450.50">
    <property type="match status" value="1"/>
</dbReference>
<proteinExistence type="predicted"/>
<dbReference type="Pfam" id="PF12680">
    <property type="entry name" value="SnoaL_2"/>
    <property type="match status" value="1"/>
</dbReference>
<organism evidence="2 3">
    <name type="scientific">Kribbella kalugense</name>
    <dbReference type="NCBI Taxonomy" id="2512221"/>
    <lineage>
        <taxon>Bacteria</taxon>
        <taxon>Bacillati</taxon>
        <taxon>Actinomycetota</taxon>
        <taxon>Actinomycetes</taxon>
        <taxon>Propionibacteriales</taxon>
        <taxon>Kribbellaceae</taxon>
        <taxon>Kribbella</taxon>
    </lineage>
</organism>
<dbReference type="InterPro" id="IPR032710">
    <property type="entry name" value="NTF2-like_dom_sf"/>
</dbReference>
<dbReference type="SUPFAM" id="SSF54427">
    <property type="entry name" value="NTF2-like"/>
    <property type="match status" value="1"/>
</dbReference>
<dbReference type="RefSeq" id="WP_166678378.1">
    <property type="nucleotide sequence ID" value="NZ_SODF01000003.1"/>
</dbReference>
<protein>
    <submittedName>
        <fullName evidence="2">Putative SnoaL-like aldol condensation-catalyzing enzyme</fullName>
    </submittedName>
</protein>
<gene>
    <name evidence="2" type="ORF">EV650_6982</name>
</gene>
<dbReference type="EMBL" id="SODF01000003">
    <property type="protein sequence ID" value="TDW15500.1"/>
    <property type="molecule type" value="Genomic_DNA"/>
</dbReference>
<dbReference type="AlphaFoldDB" id="A0A4R7ZK80"/>
<reference evidence="2 3" key="1">
    <citation type="submission" date="2019-03" db="EMBL/GenBank/DDBJ databases">
        <title>Genomic Encyclopedia of Type Strains, Phase III (KMG-III): the genomes of soil and plant-associated and newly described type strains.</title>
        <authorList>
            <person name="Whitman W."/>
        </authorList>
    </citation>
    <scope>NUCLEOTIDE SEQUENCE [LARGE SCALE GENOMIC DNA]</scope>
    <source>
        <strain evidence="2 3">VKM Ac-2570</strain>
    </source>
</reference>
<dbReference type="InterPro" id="IPR037401">
    <property type="entry name" value="SnoaL-like"/>
</dbReference>
<keyword evidence="3" id="KW-1185">Reference proteome</keyword>
<dbReference type="Proteomes" id="UP000295447">
    <property type="component" value="Unassembled WGS sequence"/>
</dbReference>
<evidence type="ECO:0000313" key="3">
    <source>
        <dbReference type="Proteomes" id="UP000295447"/>
    </source>
</evidence>
<comment type="caution">
    <text evidence="2">The sequence shown here is derived from an EMBL/GenBank/DDBJ whole genome shotgun (WGS) entry which is preliminary data.</text>
</comment>
<feature type="domain" description="SnoaL-like" evidence="1">
    <location>
        <begin position="10"/>
        <end position="109"/>
    </location>
</feature>